<comment type="caution">
    <text evidence="2">The sequence shown here is derived from an EMBL/GenBank/DDBJ whole genome shotgun (WGS) entry which is preliminary data.</text>
</comment>
<protein>
    <submittedName>
        <fullName evidence="2">Retrovirus-related Pol polyprotein from transposon RE1</fullName>
    </submittedName>
</protein>
<feature type="domain" description="Reverse transcriptase Ty1/copia-type" evidence="1">
    <location>
        <begin position="11"/>
        <end position="242"/>
    </location>
</feature>
<dbReference type="InterPro" id="IPR013103">
    <property type="entry name" value="RVT_2"/>
</dbReference>
<dbReference type="InterPro" id="IPR043502">
    <property type="entry name" value="DNA/RNA_pol_sf"/>
</dbReference>
<dbReference type="AlphaFoldDB" id="A0A438JPZ2"/>
<dbReference type="SUPFAM" id="SSF56672">
    <property type="entry name" value="DNA/RNA polymerases"/>
    <property type="match status" value="1"/>
</dbReference>
<proteinExistence type="predicted"/>
<evidence type="ECO:0000313" key="3">
    <source>
        <dbReference type="Proteomes" id="UP000288805"/>
    </source>
</evidence>
<accession>A0A438JPZ2</accession>
<dbReference type="Pfam" id="PF07727">
    <property type="entry name" value="RVT_2"/>
    <property type="match status" value="1"/>
</dbReference>
<name>A0A438JPZ2_VITVI</name>
<reference evidence="2 3" key="1">
    <citation type="journal article" date="2018" name="PLoS Genet.">
        <title>Population sequencing reveals clonal diversity and ancestral inbreeding in the grapevine cultivar Chardonnay.</title>
        <authorList>
            <person name="Roach M.J."/>
            <person name="Johnson D.L."/>
            <person name="Bohlmann J."/>
            <person name="van Vuuren H.J."/>
            <person name="Jones S.J."/>
            <person name="Pretorius I.S."/>
            <person name="Schmidt S.A."/>
            <person name="Borneman A.R."/>
        </authorList>
    </citation>
    <scope>NUCLEOTIDE SEQUENCE [LARGE SCALE GENOMIC DNA]</scope>
    <source>
        <strain evidence="3">cv. Chardonnay</strain>
        <tissue evidence="2">Leaf</tissue>
    </source>
</reference>
<gene>
    <name evidence="2" type="primary">RE1_3290</name>
    <name evidence="2" type="ORF">CK203_013259</name>
</gene>
<evidence type="ECO:0000259" key="1">
    <source>
        <dbReference type="Pfam" id="PF07727"/>
    </source>
</evidence>
<sequence length="250" mass="29157">MSEEFDALVHNSTWTRVPHNPTQNIVGCKWIFHIKRNPDGSIMRYKARLVAKDFHQRLEIDFSDTFSLVVKLTTIQILLHLAVTYGWALRQLDVNNAFLQGTLVEDVFMQQPQGFHDPQFPQHVCKLQKAIYGLHQAPRTWYTELQNLFLSIGFIISKFDNSLFIRRQKKFTMFLLVHVDDIIITGTSSQQVQQFITTLAHRFSLKDLGPLAYFLGVEAIHTSYDLFLSQYKYIRDLLEKHNCRPSILSL</sequence>
<dbReference type="EMBL" id="QGNW01000032">
    <property type="protein sequence ID" value="RVX11013.1"/>
    <property type="molecule type" value="Genomic_DNA"/>
</dbReference>
<dbReference type="Proteomes" id="UP000288805">
    <property type="component" value="Unassembled WGS sequence"/>
</dbReference>
<organism evidence="2 3">
    <name type="scientific">Vitis vinifera</name>
    <name type="common">Grape</name>
    <dbReference type="NCBI Taxonomy" id="29760"/>
    <lineage>
        <taxon>Eukaryota</taxon>
        <taxon>Viridiplantae</taxon>
        <taxon>Streptophyta</taxon>
        <taxon>Embryophyta</taxon>
        <taxon>Tracheophyta</taxon>
        <taxon>Spermatophyta</taxon>
        <taxon>Magnoliopsida</taxon>
        <taxon>eudicotyledons</taxon>
        <taxon>Gunneridae</taxon>
        <taxon>Pentapetalae</taxon>
        <taxon>rosids</taxon>
        <taxon>Vitales</taxon>
        <taxon>Vitaceae</taxon>
        <taxon>Viteae</taxon>
        <taxon>Vitis</taxon>
    </lineage>
</organism>
<evidence type="ECO:0000313" key="2">
    <source>
        <dbReference type="EMBL" id="RVX11013.1"/>
    </source>
</evidence>